<keyword evidence="2" id="KW-1185">Reference proteome</keyword>
<dbReference type="InterPro" id="IPR029756">
    <property type="entry name" value="MTH1187/YkoF-like"/>
</dbReference>
<evidence type="ECO:0000313" key="1">
    <source>
        <dbReference type="EMBL" id="SDG87875.1"/>
    </source>
</evidence>
<proteinExistence type="predicted"/>
<organism evidence="1 2">
    <name type="scientific">Winogradskyella thalassocola</name>
    <dbReference type="NCBI Taxonomy" id="262004"/>
    <lineage>
        <taxon>Bacteria</taxon>
        <taxon>Pseudomonadati</taxon>
        <taxon>Bacteroidota</taxon>
        <taxon>Flavobacteriia</taxon>
        <taxon>Flavobacteriales</taxon>
        <taxon>Flavobacteriaceae</taxon>
        <taxon>Winogradskyella</taxon>
    </lineage>
</organism>
<dbReference type="RefSeq" id="WP_020898157.1">
    <property type="nucleotide sequence ID" value="NZ_FNCZ01000001.1"/>
</dbReference>
<reference evidence="2" key="1">
    <citation type="submission" date="2016-10" db="EMBL/GenBank/DDBJ databases">
        <authorList>
            <person name="Varghese N."/>
            <person name="Submissions S."/>
        </authorList>
    </citation>
    <scope>NUCLEOTIDE SEQUENCE [LARGE SCALE GENOMIC DNA]</scope>
    <source>
        <strain evidence="2">DSM 15363</strain>
    </source>
</reference>
<gene>
    <name evidence="1" type="ORF">SAMN04489796_101832</name>
</gene>
<dbReference type="AlphaFoldDB" id="A0A1G7XUJ9"/>
<protein>
    <recommendedName>
        <fullName evidence="3">Thiamine-binding protein</fullName>
    </recommendedName>
</protein>
<sequence>MKISIELQLSPLKDDYEPHIIDFIKHLRASEFTVLENPLSTQIYGDYDTLMPFLTQEIKRSFSEIDIAVLQMKIVKTDRSDYEPHF</sequence>
<dbReference type="Proteomes" id="UP000199492">
    <property type="component" value="Unassembled WGS sequence"/>
</dbReference>
<dbReference type="STRING" id="262004.SAMN04489796_101832"/>
<evidence type="ECO:0008006" key="3">
    <source>
        <dbReference type="Google" id="ProtNLM"/>
    </source>
</evidence>
<accession>A0A1G7XUJ9</accession>
<dbReference type="EMBL" id="FNCZ01000001">
    <property type="protein sequence ID" value="SDG87875.1"/>
    <property type="molecule type" value="Genomic_DNA"/>
</dbReference>
<dbReference type="OrthoDB" id="164222at2"/>
<name>A0A1G7XUJ9_9FLAO</name>
<dbReference type="Gene3D" id="3.30.70.930">
    <property type="match status" value="1"/>
</dbReference>
<dbReference type="SUPFAM" id="SSF89957">
    <property type="entry name" value="MTH1187/YkoF-like"/>
    <property type="match status" value="1"/>
</dbReference>
<evidence type="ECO:0000313" key="2">
    <source>
        <dbReference type="Proteomes" id="UP000199492"/>
    </source>
</evidence>